<evidence type="ECO:0000313" key="2">
    <source>
        <dbReference type="EMBL" id="QHU23256.1"/>
    </source>
</evidence>
<proteinExistence type="predicted"/>
<name>A0A6C0L1K5_9ZZZZ</name>
<evidence type="ECO:0000256" key="1">
    <source>
        <dbReference type="SAM" id="Phobius"/>
    </source>
</evidence>
<organism evidence="2">
    <name type="scientific">viral metagenome</name>
    <dbReference type="NCBI Taxonomy" id="1070528"/>
    <lineage>
        <taxon>unclassified sequences</taxon>
        <taxon>metagenomes</taxon>
        <taxon>organismal metagenomes</taxon>
    </lineage>
</organism>
<reference evidence="2" key="1">
    <citation type="journal article" date="2020" name="Nature">
        <title>Giant virus diversity and host interactions through global metagenomics.</title>
        <authorList>
            <person name="Schulz F."/>
            <person name="Roux S."/>
            <person name="Paez-Espino D."/>
            <person name="Jungbluth S."/>
            <person name="Walsh D.A."/>
            <person name="Denef V.J."/>
            <person name="McMahon K.D."/>
            <person name="Konstantinidis K.T."/>
            <person name="Eloe-Fadrosh E.A."/>
            <person name="Kyrpides N.C."/>
            <person name="Woyke T."/>
        </authorList>
    </citation>
    <scope>NUCLEOTIDE SEQUENCE</scope>
    <source>
        <strain evidence="2">GVMAG-S-ERX555907-94</strain>
    </source>
</reference>
<feature type="transmembrane region" description="Helical" evidence="1">
    <location>
        <begin position="16"/>
        <end position="36"/>
    </location>
</feature>
<sequence>MNFIPSETIYSLPRKYIVGGVILYLPLLISNIMLFMEMNTMNQIINTPENIDYINKIKYLINDACKVIDCSGN</sequence>
<keyword evidence="1" id="KW-1133">Transmembrane helix</keyword>
<keyword evidence="1" id="KW-0472">Membrane</keyword>
<protein>
    <submittedName>
        <fullName evidence="2">Uncharacterized protein</fullName>
    </submittedName>
</protein>
<dbReference type="EMBL" id="MN741026">
    <property type="protein sequence ID" value="QHU23256.1"/>
    <property type="molecule type" value="Genomic_DNA"/>
</dbReference>
<keyword evidence="1" id="KW-0812">Transmembrane</keyword>
<dbReference type="AlphaFoldDB" id="A0A6C0L1K5"/>
<accession>A0A6C0L1K5</accession>